<dbReference type="AlphaFoldDB" id="A0A413VY16"/>
<dbReference type="Proteomes" id="UP000284379">
    <property type="component" value="Unassembled WGS sequence"/>
</dbReference>
<gene>
    <name evidence="1" type="ORF">DW888_01270</name>
</gene>
<protein>
    <submittedName>
        <fullName evidence="1">Uncharacterized protein</fullName>
    </submittedName>
</protein>
<reference evidence="1 2" key="1">
    <citation type="submission" date="2018-08" db="EMBL/GenBank/DDBJ databases">
        <title>A genome reference for cultivated species of the human gut microbiota.</title>
        <authorList>
            <person name="Zou Y."/>
            <person name="Xue W."/>
            <person name="Luo G."/>
        </authorList>
    </citation>
    <scope>NUCLEOTIDE SEQUENCE [LARGE SCALE GENOMIC DNA]</scope>
    <source>
        <strain evidence="1 2">AM40-30BH</strain>
    </source>
</reference>
<proteinExistence type="predicted"/>
<organism evidence="1 2">
    <name type="scientific">Bacteroides nordii</name>
    <dbReference type="NCBI Taxonomy" id="291645"/>
    <lineage>
        <taxon>Bacteria</taxon>
        <taxon>Pseudomonadati</taxon>
        <taxon>Bacteroidota</taxon>
        <taxon>Bacteroidia</taxon>
        <taxon>Bacteroidales</taxon>
        <taxon>Bacteroidaceae</taxon>
        <taxon>Bacteroides</taxon>
    </lineage>
</organism>
<name>A0A413VY16_9BACE</name>
<evidence type="ECO:0000313" key="1">
    <source>
        <dbReference type="EMBL" id="RHB38474.1"/>
    </source>
</evidence>
<evidence type="ECO:0000313" key="2">
    <source>
        <dbReference type="Proteomes" id="UP000284379"/>
    </source>
</evidence>
<accession>A0A413VY16</accession>
<sequence>MVELKTLQAHQENAKSLHLIIFCISTKHDLLRNDPYDQKQIKNSSLCYFLYGHFQLPNKSNKHIKGASEALPGAGQITPRSRTCCSPEPRTLLPGAGQIISHQQKQAFPVRICVYSTGKAHLSAYSCSIFM</sequence>
<dbReference type="EMBL" id="QSGO01000001">
    <property type="protein sequence ID" value="RHB38474.1"/>
    <property type="molecule type" value="Genomic_DNA"/>
</dbReference>
<comment type="caution">
    <text evidence="1">The sequence shown here is derived from an EMBL/GenBank/DDBJ whole genome shotgun (WGS) entry which is preliminary data.</text>
</comment>